<gene>
    <name evidence="2" type="ORF">SGA01_68740</name>
</gene>
<evidence type="ECO:0000313" key="2">
    <source>
        <dbReference type="EMBL" id="GEB61269.1"/>
    </source>
</evidence>
<evidence type="ECO:0000256" key="1">
    <source>
        <dbReference type="SAM" id="MobiDB-lite"/>
    </source>
</evidence>
<feature type="region of interest" description="Disordered" evidence="1">
    <location>
        <begin position="1"/>
        <end position="36"/>
    </location>
</feature>
<keyword evidence="3" id="KW-1185">Reference proteome</keyword>
<organism evidence="2 3">
    <name type="scientific">Streptomyces gardneri</name>
    <dbReference type="NCBI Taxonomy" id="66892"/>
    <lineage>
        <taxon>Bacteria</taxon>
        <taxon>Bacillati</taxon>
        <taxon>Actinomycetota</taxon>
        <taxon>Actinomycetes</taxon>
        <taxon>Kitasatosporales</taxon>
        <taxon>Streptomycetaceae</taxon>
        <taxon>Streptomyces</taxon>
    </lineage>
</organism>
<accession>A0A4Y3RVE7</accession>
<evidence type="ECO:0008006" key="4">
    <source>
        <dbReference type="Google" id="ProtNLM"/>
    </source>
</evidence>
<dbReference type="AlphaFoldDB" id="A0A4Y3RVE7"/>
<sequence length="568" mass="58766">MTRLTGTRRRAGPVQIMNDNSKHSPSSVPSAPARTATRRSVLRGLGVATAAGTAAVCLPAAMAQAAPAGRRTPGASGTYTLTLVHLGRDGAPTTGYRTLLTALSGPDAGSGRELKESPSTVTVQVPAGRYLLDSTISTRPVGEENWGNDWLVQPRLDVDRDMTLVLDARVARPVDIRPPVADATFEQAGAFAKVTYEGVTGFVNLMTRSLDLRVAHLGPDTERGAVRTWVDSYWSRPGGVCALGYTFQGERALTGLVRHPAPGDLATLVVRAGVPASGGGTALVEFSPSEGASPALGLPVPSGGTGTFLLTPERGNWDLVYGAQPESEGPANNYFVLGRSFTPGSTTVRTFDTPVFGPALDSSPGARPVAQRNGDTLDLTVPLLADGDGHTPSSPLFTASTVTLHRNGTLVATRRGEKPGHASFTVPAGRAAYRLTASATRPRGSVTAAWTFTSAATTTATDLPLSAVRFGPDLALDGTAPAHTTSRVAVTVEGAARQSGVRSLTVSVSTDRGATWKQAAVTGGRITVTTPAPGKAVSLRAALTDAHGNTLTQTHIDAYVTRAATGSR</sequence>
<name>A0A4Y3RVE7_9ACTN</name>
<dbReference type="Gene3D" id="2.60.40.650">
    <property type="match status" value="1"/>
</dbReference>
<comment type="caution">
    <text evidence="2">The sequence shown here is derived from an EMBL/GenBank/DDBJ whole genome shotgun (WGS) entry which is preliminary data.</text>
</comment>
<feature type="compositionally biased region" description="Polar residues" evidence="1">
    <location>
        <begin position="17"/>
        <end position="29"/>
    </location>
</feature>
<proteinExistence type="predicted"/>
<dbReference type="Proteomes" id="UP000315226">
    <property type="component" value="Unassembled WGS sequence"/>
</dbReference>
<protein>
    <recommendedName>
        <fullName evidence="4">Serine protease</fullName>
    </recommendedName>
</protein>
<dbReference type="PROSITE" id="PS51318">
    <property type="entry name" value="TAT"/>
    <property type="match status" value="1"/>
</dbReference>
<feature type="compositionally biased region" description="Basic residues" evidence="1">
    <location>
        <begin position="1"/>
        <end position="11"/>
    </location>
</feature>
<dbReference type="EMBL" id="BJMN01000054">
    <property type="protein sequence ID" value="GEB61269.1"/>
    <property type="molecule type" value="Genomic_DNA"/>
</dbReference>
<reference evidence="2 3" key="1">
    <citation type="submission" date="2019-06" db="EMBL/GenBank/DDBJ databases">
        <title>Whole genome shotgun sequence of Streptomyces gardneri NBRC 12865.</title>
        <authorList>
            <person name="Hosoyama A."/>
            <person name="Uohara A."/>
            <person name="Ohji S."/>
            <person name="Ichikawa N."/>
        </authorList>
    </citation>
    <scope>NUCLEOTIDE SEQUENCE [LARGE SCALE GENOMIC DNA]</scope>
    <source>
        <strain evidence="2 3">NBRC 12865</strain>
    </source>
</reference>
<dbReference type="InterPro" id="IPR006311">
    <property type="entry name" value="TAT_signal"/>
</dbReference>
<evidence type="ECO:0000313" key="3">
    <source>
        <dbReference type="Proteomes" id="UP000315226"/>
    </source>
</evidence>